<evidence type="ECO:0008006" key="3">
    <source>
        <dbReference type="Google" id="ProtNLM"/>
    </source>
</evidence>
<dbReference type="Proteomes" id="UP000286701">
    <property type="component" value="Unassembled WGS sequence"/>
</dbReference>
<accession>A0A444MJG9</accession>
<dbReference type="RefSeq" id="WP_128535673.1">
    <property type="nucleotide sequence ID" value="NZ_SBIW01000011.1"/>
</dbReference>
<name>A0A444MJG9_9SPHI</name>
<gene>
    <name evidence="1" type="ORF">EPL05_19480</name>
</gene>
<keyword evidence="2" id="KW-1185">Reference proteome</keyword>
<dbReference type="AlphaFoldDB" id="A0A444MJG9"/>
<dbReference type="OrthoDB" id="609485at2"/>
<evidence type="ECO:0000313" key="2">
    <source>
        <dbReference type="Proteomes" id="UP000286701"/>
    </source>
</evidence>
<reference evidence="1 2" key="1">
    <citation type="submission" date="2019-01" db="EMBL/GenBank/DDBJ databases">
        <title>Mucilaginibacter antarcticum sp. nov., isolated from antarctic soil.</title>
        <authorList>
            <person name="Yan Y.-Q."/>
            <person name="Du Z.-J."/>
        </authorList>
    </citation>
    <scope>NUCLEOTIDE SEQUENCE [LARGE SCALE GENOMIC DNA]</scope>
    <source>
        <strain evidence="1 2">F01003</strain>
    </source>
</reference>
<protein>
    <recommendedName>
        <fullName evidence="3">Carboxypeptidase regulatory-like domain-containing protein</fullName>
    </recommendedName>
</protein>
<organism evidence="1 2">
    <name type="scientific">Mucilaginibacter gilvus</name>
    <dbReference type="NCBI Taxonomy" id="2305909"/>
    <lineage>
        <taxon>Bacteria</taxon>
        <taxon>Pseudomonadati</taxon>
        <taxon>Bacteroidota</taxon>
        <taxon>Sphingobacteriia</taxon>
        <taxon>Sphingobacteriales</taxon>
        <taxon>Sphingobacteriaceae</taxon>
        <taxon>Mucilaginibacter</taxon>
    </lineage>
</organism>
<proteinExistence type="predicted"/>
<comment type="caution">
    <text evidence="1">The sequence shown here is derived from an EMBL/GenBank/DDBJ whole genome shotgun (WGS) entry which is preliminary data.</text>
</comment>
<dbReference type="Gene3D" id="2.60.40.1930">
    <property type="match status" value="1"/>
</dbReference>
<dbReference type="InterPro" id="IPR008969">
    <property type="entry name" value="CarboxyPept-like_regulatory"/>
</dbReference>
<dbReference type="EMBL" id="SBIW01000011">
    <property type="protein sequence ID" value="RWY48326.1"/>
    <property type="molecule type" value="Genomic_DNA"/>
</dbReference>
<dbReference type="SUPFAM" id="SSF49464">
    <property type="entry name" value="Carboxypeptidase regulatory domain-like"/>
    <property type="match status" value="1"/>
</dbReference>
<sequence length="937" mass="105051">MRILYKVLNRFIIPNLISIKKKVVVLLFLLVSQTIAIGQIRQLHEELLGVKASNDSLNKLNPREKIYLQFDKPYYGLGDTIWFKAYLLNSFLTASEKSGIINIDIANQENKVLKRYKIAAQNGLGWGNLKLDENKGFTSGTYTITAYTNWMRNFGQNYFFSKSFYITGSDENGWLIEKRVEGPTKIDDSVKVKLLLHDINKKPVANKILKLQVLAGDNNLYKQAIQTNDLGLLNLKFKLPGKAANLSIMAESFPTGKKAVIPLELNLSQNIDLQFMPEGGYLVGGLPAHVGFKAIGEDGKGVDISGIITNHEGKKVAVFNALRYGIGSFDLAVQKGEIYTAKATLPGNIIKEYPLPLIKGTGTIVTVKNELLSDSLEVSIFATSDFANLGNDYFLIGKARGVICYAATFNFIRGNVIKKKIAKSLFPDGITKLVMLTTNQRPLNERMTYIGNHDNLHIRLKTNLTNYAPHDSVALNIKVTDDVGNPIAGNFSMAVTDDAEVKTDTMKDGNMLTQMLLTADLQGRIEQPNYYLSSKTAESWQALDNLLITQGWIGYNWEQYFNSKTIIFKPVNGFGVKGRVLNGFNKPVRQTNVLLFSKSPTILMSTTTNNNGEFYFDNFPRIDTPIFVLKAVNKSGKSFNVDIVIDNEGSPEIIKLKRPLVAPWYLNTDTTLISYAKVSNMVTQHDYMKPGTRALSEVKILGMKIIKGSQNLNGSGNADFALNERDLEKALKKSWLQLFEEKIKGFQEMNLPPHYPLSYYMNFKEVIFLVDGVVLTSVYQSMDFPALKNYLQSHTAEDIKGIEVMSSSKFVGKYSSRFYPYASPDNLAFVEITTRSGHGPIIDNTPGMYLYKPLPLSWPAQFYKPKFKVNDVIKDTPDFRPTINWEPNIFTDINGEAKVWFYAGDKPTTYTVIIEGTNMNGGIGYERGKICIETKNK</sequence>
<evidence type="ECO:0000313" key="1">
    <source>
        <dbReference type="EMBL" id="RWY48326.1"/>
    </source>
</evidence>